<evidence type="ECO:0000256" key="1">
    <source>
        <dbReference type="ARBA" id="ARBA00004196"/>
    </source>
</evidence>
<evidence type="ECO:0000256" key="3">
    <source>
        <dbReference type="ARBA" id="ARBA00022729"/>
    </source>
</evidence>
<name>A0A4Z1E7K6_9MICO</name>
<evidence type="ECO:0000259" key="8">
    <source>
        <dbReference type="Pfam" id="PF04234"/>
    </source>
</evidence>
<dbReference type="Pfam" id="PF04234">
    <property type="entry name" value="CopC"/>
    <property type="match status" value="1"/>
</dbReference>
<dbReference type="GO" id="GO:0005886">
    <property type="term" value="C:plasma membrane"/>
    <property type="evidence" value="ECO:0007669"/>
    <property type="project" value="TreeGrafter"/>
</dbReference>
<dbReference type="PANTHER" id="PTHR34820:SF4">
    <property type="entry name" value="INNER MEMBRANE PROTEIN YEBZ"/>
    <property type="match status" value="1"/>
</dbReference>
<dbReference type="EMBL" id="RHPJ01000002">
    <property type="protein sequence ID" value="TGO05657.1"/>
    <property type="molecule type" value="Genomic_DNA"/>
</dbReference>
<keyword evidence="3 7" id="KW-0732">Signal</keyword>
<keyword evidence="6" id="KW-1133">Transmembrane helix</keyword>
<keyword evidence="6" id="KW-0812">Transmembrane</keyword>
<feature type="transmembrane region" description="Helical" evidence="6">
    <location>
        <begin position="176"/>
        <end position="196"/>
    </location>
</feature>
<proteinExistence type="predicted"/>
<gene>
    <name evidence="9" type="ORF">SERN_1661</name>
</gene>
<evidence type="ECO:0000256" key="4">
    <source>
        <dbReference type="ARBA" id="ARBA00023008"/>
    </source>
</evidence>
<dbReference type="InterPro" id="IPR014756">
    <property type="entry name" value="Ig_E-set"/>
</dbReference>
<dbReference type="PANTHER" id="PTHR34820">
    <property type="entry name" value="INNER MEMBRANE PROTEIN YEBZ"/>
    <property type="match status" value="1"/>
</dbReference>
<keyword evidence="4" id="KW-0186">Copper</keyword>
<dbReference type="GO" id="GO:0005507">
    <property type="term" value="F:copper ion binding"/>
    <property type="evidence" value="ECO:0007669"/>
    <property type="project" value="InterPro"/>
</dbReference>
<dbReference type="GO" id="GO:0046688">
    <property type="term" value="P:response to copper ion"/>
    <property type="evidence" value="ECO:0007669"/>
    <property type="project" value="InterPro"/>
</dbReference>
<protein>
    <submittedName>
        <fullName evidence="9">Copper resistance protein CopC</fullName>
    </submittedName>
</protein>
<keyword evidence="2" id="KW-0479">Metal-binding</keyword>
<feature type="domain" description="CopC" evidence="8">
    <location>
        <begin position="32"/>
        <end position="127"/>
    </location>
</feature>
<dbReference type="GO" id="GO:0006825">
    <property type="term" value="P:copper ion transport"/>
    <property type="evidence" value="ECO:0007669"/>
    <property type="project" value="InterPro"/>
</dbReference>
<dbReference type="GO" id="GO:0030313">
    <property type="term" value="C:cell envelope"/>
    <property type="evidence" value="ECO:0007669"/>
    <property type="project" value="UniProtKB-SubCell"/>
</dbReference>
<dbReference type="InterPro" id="IPR007348">
    <property type="entry name" value="CopC_dom"/>
</dbReference>
<evidence type="ECO:0000256" key="6">
    <source>
        <dbReference type="SAM" id="Phobius"/>
    </source>
</evidence>
<reference evidence="9 10" key="1">
    <citation type="submission" date="2018-11" db="EMBL/GenBank/DDBJ databases">
        <title>Complete genome sequencing of the Actinobacteria Serinibacter sp. K3-2.</title>
        <authorList>
            <person name="Rakitin A.L."/>
            <person name="Beletsky A.V."/>
            <person name="Mardanov A.V."/>
            <person name="Ravin N.V."/>
            <person name="Gromova A.S."/>
            <person name="Filippova S.N."/>
            <person name="Gal'Chenko V.F."/>
        </authorList>
    </citation>
    <scope>NUCLEOTIDE SEQUENCE [LARGE SCALE GENOMIC DNA]</scope>
    <source>
        <strain evidence="9 10">K3-2</strain>
    </source>
</reference>
<dbReference type="GO" id="GO:0042597">
    <property type="term" value="C:periplasmic space"/>
    <property type="evidence" value="ECO:0007669"/>
    <property type="project" value="InterPro"/>
</dbReference>
<dbReference type="InterPro" id="IPR032694">
    <property type="entry name" value="CopC/D"/>
</dbReference>
<evidence type="ECO:0000256" key="5">
    <source>
        <dbReference type="SAM" id="MobiDB-lite"/>
    </source>
</evidence>
<sequence length="205" mass="20557">MPAPSAARTRVAAVLATAATLVALPLVPAAAHDTLVSSAPAAQEQLATAPPEVTLTFSADVIEVGSAVLVTDAESGASGTDHAAGLTIEGRDVVVPLDALEDGHYDVRWRVVSSDGHPISGVIPFSVGDAGARPEAVVPPGDGAEVDPGSAPSTGSDAEGAAVPDAPSTAGPWRTLGVAVAGALGAAALFALTWWWRRRPHRTRS</sequence>
<feature type="chain" id="PRO_5021422109" evidence="7">
    <location>
        <begin position="32"/>
        <end position="205"/>
    </location>
</feature>
<comment type="caution">
    <text evidence="9">The sequence shown here is derived from an EMBL/GenBank/DDBJ whole genome shotgun (WGS) entry which is preliminary data.</text>
</comment>
<evidence type="ECO:0000313" key="10">
    <source>
        <dbReference type="Proteomes" id="UP000297318"/>
    </source>
</evidence>
<organism evidence="9 10">
    <name type="scientific">Serinibacter arcticus</name>
    <dbReference type="NCBI Taxonomy" id="1655435"/>
    <lineage>
        <taxon>Bacteria</taxon>
        <taxon>Bacillati</taxon>
        <taxon>Actinomycetota</taxon>
        <taxon>Actinomycetes</taxon>
        <taxon>Micrococcales</taxon>
        <taxon>Beutenbergiaceae</taxon>
        <taxon>Serinibacter</taxon>
    </lineage>
</organism>
<keyword evidence="10" id="KW-1185">Reference proteome</keyword>
<evidence type="ECO:0000256" key="2">
    <source>
        <dbReference type="ARBA" id="ARBA00022723"/>
    </source>
</evidence>
<dbReference type="RefSeq" id="WP_135849624.1">
    <property type="nucleotide sequence ID" value="NZ_RHPJ01000002.1"/>
</dbReference>
<keyword evidence="6" id="KW-0472">Membrane</keyword>
<dbReference type="InterPro" id="IPR014755">
    <property type="entry name" value="Cu-Rt/internalin_Ig-like"/>
</dbReference>
<dbReference type="AlphaFoldDB" id="A0A4Z1E7K6"/>
<evidence type="ECO:0000313" key="9">
    <source>
        <dbReference type="EMBL" id="TGO05657.1"/>
    </source>
</evidence>
<dbReference type="SUPFAM" id="SSF81296">
    <property type="entry name" value="E set domains"/>
    <property type="match status" value="1"/>
</dbReference>
<feature type="region of interest" description="Disordered" evidence="5">
    <location>
        <begin position="130"/>
        <end position="168"/>
    </location>
</feature>
<dbReference type="Gene3D" id="2.60.40.1220">
    <property type="match status" value="1"/>
</dbReference>
<accession>A0A4Z1E7K6</accession>
<dbReference type="Proteomes" id="UP000297318">
    <property type="component" value="Unassembled WGS sequence"/>
</dbReference>
<feature type="signal peptide" evidence="7">
    <location>
        <begin position="1"/>
        <end position="31"/>
    </location>
</feature>
<comment type="subcellular location">
    <subcellularLocation>
        <location evidence="1">Cell envelope</location>
    </subcellularLocation>
</comment>
<evidence type="ECO:0000256" key="7">
    <source>
        <dbReference type="SAM" id="SignalP"/>
    </source>
</evidence>
<dbReference type="OrthoDB" id="5242236at2"/>